<organism evidence="1 2">
    <name type="scientific">Nocardia jiangxiensis</name>
    <dbReference type="NCBI Taxonomy" id="282685"/>
    <lineage>
        <taxon>Bacteria</taxon>
        <taxon>Bacillati</taxon>
        <taxon>Actinomycetota</taxon>
        <taxon>Actinomycetes</taxon>
        <taxon>Mycobacteriales</taxon>
        <taxon>Nocardiaceae</taxon>
        <taxon>Nocardia</taxon>
    </lineage>
</organism>
<keyword evidence="2" id="KW-1185">Reference proteome</keyword>
<sequence>MQADPELVALGLLVNRRDELGRTRTELLNRIHRLLLELVPGGAKRERHWVPDFAVADTGGTHRIAELARDGRPLLADLTDGGTVAAAITDIADQLTVAAGQPVGEVPATAVLIRPDGYVAWATSQPRPDRDTVGRLRGVLAAWFGI</sequence>
<dbReference type="Gene3D" id="3.40.30.120">
    <property type="match status" value="1"/>
</dbReference>
<reference evidence="1 2" key="1">
    <citation type="submission" date="2024-10" db="EMBL/GenBank/DDBJ databases">
        <title>The Natural Products Discovery Center: Release of the First 8490 Sequenced Strains for Exploring Actinobacteria Biosynthetic Diversity.</title>
        <authorList>
            <person name="Kalkreuter E."/>
            <person name="Kautsar S.A."/>
            <person name="Yang D."/>
            <person name="Bader C.D."/>
            <person name="Teijaro C.N."/>
            <person name="Fluegel L."/>
            <person name="Davis C.M."/>
            <person name="Simpson J.R."/>
            <person name="Lauterbach L."/>
            <person name="Steele A.D."/>
            <person name="Gui C."/>
            <person name="Meng S."/>
            <person name="Li G."/>
            <person name="Viehrig K."/>
            <person name="Ye F."/>
            <person name="Su P."/>
            <person name="Kiefer A.F."/>
            <person name="Nichols A."/>
            <person name="Cepeda A.J."/>
            <person name="Yan W."/>
            <person name="Fan B."/>
            <person name="Jiang Y."/>
            <person name="Adhikari A."/>
            <person name="Zheng C.-J."/>
            <person name="Schuster L."/>
            <person name="Cowan T.M."/>
            <person name="Smanski M.J."/>
            <person name="Chevrette M.G."/>
            <person name="De Carvalho L.P.S."/>
            <person name="Shen B."/>
        </authorList>
    </citation>
    <scope>NUCLEOTIDE SEQUENCE [LARGE SCALE GENOMIC DNA]</scope>
    <source>
        <strain evidence="1 2">NPDC002593</strain>
    </source>
</reference>
<dbReference type="Proteomes" id="UP001601992">
    <property type="component" value="Unassembled WGS sequence"/>
</dbReference>
<proteinExistence type="predicted"/>
<comment type="caution">
    <text evidence="1">The sequence shown here is derived from an EMBL/GenBank/DDBJ whole genome shotgun (WGS) entry which is preliminary data.</text>
</comment>
<accession>A0ABW6SFL8</accession>
<evidence type="ECO:0000313" key="1">
    <source>
        <dbReference type="EMBL" id="MFF3575055.1"/>
    </source>
</evidence>
<dbReference type="EMBL" id="JBIAQY010000036">
    <property type="protein sequence ID" value="MFF3575055.1"/>
    <property type="molecule type" value="Genomic_DNA"/>
</dbReference>
<dbReference type="Pfam" id="PF21274">
    <property type="entry name" value="Rng_hyd_C"/>
    <property type="match status" value="1"/>
</dbReference>
<gene>
    <name evidence="1" type="ORF">ACFYXQ_45695</name>
</gene>
<name>A0ABW6SFL8_9NOCA</name>
<evidence type="ECO:0000313" key="2">
    <source>
        <dbReference type="Proteomes" id="UP001601992"/>
    </source>
</evidence>
<protein>
    <submittedName>
        <fullName evidence="1">Uncharacterized protein</fullName>
    </submittedName>
</protein>
<dbReference type="RefSeq" id="WP_387407063.1">
    <property type="nucleotide sequence ID" value="NZ_JBIAQY010000036.1"/>
</dbReference>